<gene>
    <name evidence="2" type="ORF">EYF80_050482</name>
</gene>
<evidence type="ECO:0000313" key="3">
    <source>
        <dbReference type="Proteomes" id="UP000314294"/>
    </source>
</evidence>
<name>A0A4Z2FDP3_9TELE</name>
<reference evidence="2 3" key="1">
    <citation type="submission" date="2019-03" db="EMBL/GenBank/DDBJ databases">
        <title>First draft genome of Liparis tanakae, snailfish: a comprehensive survey of snailfish specific genes.</title>
        <authorList>
            <person name="Kim W."/>
            <person name="Song I."/>
            <person name="Jeong J.-H."/>
            <person name="Kim D."/>
            <person name="Kim S."/>
            <person name="Ryu S."/>
            <person name="Song J.Y."/>
            <person name="Lee S.K."/>
        </authorList>
    </citation>
    <scope>NUCLEOTIDE SEQUENCE [LARGE SCALE GENOMIC DNA]</scope>
    <source>
        <tissue evidence="2">Muscle</tissue>
    </source>
</reference>
<organism evidence="2 3">
    <name type="scientific">Liparis tanakae</name>
    <name type="common">Tanaka's snailfish</name>
    <dbReference type="NCBI Taxonomy" id="230148"/>
    <lineage>
        <taxon>Eukaryota</taxon>
        <taxon>Metazoa</taxon>
        <taxon>Chordata</taxon>
        <taxon>Craniata</taxon>
        <taxon>Vertebrata</taxon>
        <taxon>Euteleostomi</taxon>
        <taxon>Actinopterygii</taxon>
        <taxon>Neopterygii</taxon>
        <taxon>Teleostei</taxon>
        <taxon>Neoteleostei</taxon>
        <taxon>Acanthomorphata</taxon>
        <taxon>Eupercaria</taxon>
        <taxon>Perciformes</taxon>
        <taxon>Cottioidei</taxon>
        <taxon>Cottales</taxon>
        <taxon>Liparidae</taxon>
        <taxon>Liparis</taxon>
    </lineage>
</organism>
<accession>A0A4Z2FDP3</accession>
<evidence type="ECO:0000256" key="1">
    <source>
        <dbReference type="SAM" id="MobiDB-lite"/>
    </source>
</evidence>
<dbReference type="AlphaFoldDB" id="A0A4Z2FDP3"/>
<dbReference type="Proteomes" id="UP000314294">
    <property type="component" value="Unassembled WGS sequence"/>
</dbReference>
<sequence>MAGCHSIQEEEEESGAPSTVWLPPRPGGLGLMLSLGMMTKARMPTSMSATVTVAMAATTT</sequence>
<comment type="caution">
    <text evidence="2">The sequence shown here is derived from an EMBL/GenBank/DDBJ whole genome shotgun (WGS) entry which is preliminary data.</text>
</comment>
<proteinExistence type="predicted"/>
<dbReference type="EMBL" id="SRLO01001287">
    <property type="protein sequence ID" value="TNN39356.1"/>
    <property type="molecule type" value="Genomic_DNA"/>
</dbReference>
<feature type="region of interest" description="Disordered" evidence="1">
    <location>
        <begin position="1"/>
        <end position="23"/>
    </location>
</feature>
<protein>
    <submittedName>
        <fullName evidence="2">Uncharacterized protein</fullName>
    </submittedName>
</protein>
<evidence type="ECO:0000313" key="2">
    <source>
        <dbReference type="EMBL" id="TNN39356.1"/>
    </source>
</evidence>
<keyword evidence="3" id="KW-1185">Reference proteome</keyword>